<keyword evidence="2" id="KW-1185">Reference proteome</keyword>
<accession>A0ACC0M2A0</accession>
<evidence type="ECO:0000313" key="1">
    <source>
        <dbReference type="EMBL" id="KAI8534975.1"/>
    </source>
</evidence>
<reference evidence="1" key="1">
    <citation type="submission" date="2022-02" db="EMBL/GenBank/DDBJ databases">
        <title>Plant Genome Project.</title>
        <authorList>
            <person name="Zhang R.-G."/>
        </authorList>
    </citation>
    <scope>NUCLEOTIDE SEQUENCE</scope>
    <source>
        <strain evidence="1">AT1</strain>
    </source>
</reference>
<gene>
    <name evidence="1" type="ORF">RHMOL_Rhmol10G0139000</name>
</gene>
<proteinExistence type="predicted"/>
<comment type="caution">
    <text evidence="1">The sequence shown here is derived from an EMBL/GenBank/DDBJ whole genome shotgun (WGS) entry which is preliminary data.</text>
</comment>
<sequence>MPPHPSLNIDIVSKFIFIPYSCQPEYPSIQGTVKVIDFNQNFYYLSCSNCNRATYAYGDGSFWCKYCDKKVPPLPM</sequence>
<evidence type="ECO:0000313" key="2">
    <source>
        <dbReference type="Proteomes" id="UP001062846"/>
    </source>
</evidence>
<name>A0ACC0M2A0_RHOML</name>
<dbReference type="Proteomes" id="UP001062846">
    <property type="component" value="Chromosome 10"/>
</dbReference>
<protein>
    <submittedName>
        <fullName evidence="1">Uncharacterized protein</fullName>
    </submittedName>
</protein>
<dbReference type="EMBL" id="CM046397">
    <property type="protein sequence ID" value="KAI8534975.1"/>
    <property type="molecule type" value="Genomic_DNA"/>
</dbReference>
<organism evidence="1 2">
    <name type="scientific">Rhododendron molle</name>
    <name type="common">Chinese azalea</name>
    <name type="synonym">Azalea mollis</name>
    <dbReference type="NCBI Taxonomy" id="49168"/>
    <lineage>
        <taxon>Eukaryota</taxon>
        <taxon>Viridiplantae</taxon>
        <taxon>Streptophyta</taxon>
        <taxon>Embryophyta</taxon>
        <taxon>Tracheophyta</taxon>
        <taxon>Spermatophyta</taxon>
        <taxon>Magnoliopsida</taxon>
        <taxon>eudicotyledons</taxon>
        <taxon>Gunneridae</taxon>
        <taxon>Pentapetalae</taxon>
        <taxon>asterids</taxon>
        <taxon>Ericales</taxon>
        <taxon>Ericaceae</taxon>
        <taxon>Ericoideae</taxon>
        <taxon>Rhodoreae</taxon>
        <taxon>Rhododendron</taxon>
    </lineage>
</organism>